<evidence type="ECO:0008006" key="3">
    <source>
        <dbReference type="Google" id="ProtNLM"/>
    </source>
</evidence>
<dbReference type="SUPFAM" id="SSF102114">
    <property type="entry name" value="Radical SAM enzymes"/>
    <property type="match status" value="1"/>
</dbReference>
<accession>A0A5C5ZZB6</accession>
<evidence type="ECO:0000313" key="2">
    <source>
        <dbReference type="Proteomes" id="UP000316213"/>
    </source>
</evidence>
<organism evidence="1 2">
    <name type="scientific">Neorhodopirellula pilleata</name>
    <dbReference type="NCBI Taxonomy" id="2714738"/>
    <lineage>
        <taxon>Bacteria</taxon>
        <taxon>Pseudomonadati</taxon>
        <taxon>Planctomycetota</taxon>
        <taxon>Planctomycetia</taxon>
        <taxon>Pirellulales</taxon>
        <taxon>Pirellulaceae</taxon>
        <taxon>Neorhodopirellula</taxon>
    </lineage>
</organism>
<comment type="caution">
    <text evidence="1">The sequence shown here is derived from an EMBL/GenBank/DDBJ whole genome shotgun (WGS) entry which is preliminary data.</text>
</comment>
<dbReference type="AlphaFoldDB" id="A0A5C5ZZB6"/>
<name>A0A5C5ZZB6_9BACT</name>
<sequence>MNSTTGAASAYGISVEQEPIGHHKTRHTLTLLLRARRCPFECVFCDLWLHNHASATPVGSIPSQISDAIEQTFSRDPYRGTVPREPRWAIKLYNGGNFTDPLSVPETDWTAIADRCKPFDRVIVENHATMCGSRLLKFQEQLRPRLEVAIGLETANVDVLSRQQKKMTLSDFDRAAKFVLDHGMDLRCFTMLQLPYSDVKCSVDDSIATVQHAVGAGALFVAIIPTRHTTKAMQSLVRSGDHQPPNLRQLERALFESLRWTSEMKSDAVVIADTWDIDHVDHCSACQRHTIANIQAMNAAQRPCAISSCQSCGTEACDR</sequence>
<proteinExistence type="predicted"/>
<reference evidence="1 2" key="1">
    <citation type="submission" date="2019-02" db="EMBL/GenBank/DDBJ databases">
        <title>Deep-cultivation of Planctomycetes and their phenomic and genomic characterization uncovers novel biology.</title>
        <authorList>
            <person name="Wiegand S."/>
            <person name="Jogler M."/>
            <person name="Boedeker C."/>
            <person name="Pinto D."/>
            <person name="Vollmers J."/>
            <person name="Rivas-Marin E."/>
            <person name="Kohn T."/>
            <person name="Peeters S.H."/>
            <person name="Heuer A."/>
            <person name="Rast P."/>
            <person name="Oberbeckmann S."/>
            <person name="Bunk B."/>
            <person name="Jeske O."/>
            <person name="Meyerdierks A."/>
            <person name="Storesund J.E."/>
            <person name="Kallscheuer N."/>
            <person name="Luecker S."/>
            <person name="Lage O.M."/>
            <person name="Pohl T."/>
            <person name="Merkel B.J."/>
            <person name="Hornburger P."/>
            <person name="Mueller R.-W."/>
            <person name="Bruemmer F."/>
            <person name="Labrenz M."/>
            <person name="Spormann A.M."/>
            <person name="Op Den Camp H."/>
            <person name="Overmann J."/>
            <person name="Amann R."/>
            <person name="Jetten M.S.M."/>
            <person name="Mascher T."/>
            <person name="Medema M.H."/>
            <person name="Devos D.P."/>
            <person name="Kaster A.-K."/>
            <person name="Ovreas L."/>
            <person name="Rohde M."/>
            <person name="Galperin M.Y."/>
            <person name="Jogler C."/>
        </authorList>
    </citation>
    <scope>NUCLEOTIDE SEQUENCE [LARGE SCALE GENOMIC DNA]</scope>
    <source>
        <strain evidence="1 2">Pla100</strain>
    </source>
</reference>
<dbReference type="InterPro" id="IPR058240">
    <property type="entry name" value="rSAM_sf"/>
</dbReference>
<dbReference type="Proteomes" id="UP000316213">
    <property type="component" value="Unassembled WGS sequence"/>
</dbReference>
<gene>
    <name evidence="1" type="ORF">Pla100_45140</name>
</gene>
<dbReference type="RefSeq" id="WP_197168138.1">
    <property type="nucleotide sequence ID" value="NZ_SJPM01000011.1"/>
</dbReference>
<dbReference type="EMBL" id="SJPM01000011">
    <property type="protein sequence ID" value="TWT92496.1"/>
    <property type="molecule type" value="Genomic_DNA"/>
</dbReference>
<protein>
    <recommendedName>
        <fullName evidence="3">Elp3/MiaA/NifB-like radical SAM core domain-containing protein</fullName>
    </recommendedName>
</protein>
<evidence type="ECO:0000313" key="1">
    <source>
        <dbReference type="EMBL" id="TWT92496.1"/>
    </source>
</evidence>
<keyword evidence="2" id="KW-1185">Reference proteome</keyword>